<keyword evidence="8" id="KW-1133">Transmembrane helix</keyword>
<feature type="domain" description="Sushi" evidence="11">
    <location>
        <begin position="353"/>
        <end position="412"/>
    </location>
</feature>
<dbReference type="Gene3D" id="2.60.120.290">
    <property type="entry name" value="Spermadhesin, CUB domain"/>
    <property type="match status" value="2"/>
</dbReference>
<keyword evidence="8" id="KW-0812">Transmembrane</keyword>
<evidence type="ECO:0000256" key="8">
    <source>
        <dbReference type="SAM" id="Phobius"/>
    </source>
</evidence>
<comment type="caution">
    <text evidence="6">Lacks conserved residue(s) required for the propagation of feature annotation.</text>
</comment>
<evidence type="ECO:0000256" key="9">
    <source>
        <dbReference type="SAM" id="SignalP"/>
    </source>
</evidence>
<feature type="compositionally biased region" description="Polar residues" evidence="7">
    <location>
        <begin position="100"/>
        <end position="123"/>
    </location>
</feature>
<keyword evidence="2 9" id="KW-0732">Signal</keyword>
<dbReference type="FunFam" id="2.10.70.10:FF:000012">
    <property type="entry name" value="Seizure related 6 homolog like"/>
    <property type="match status" value="1"/>
</dbReference>
<evidence type="ECO:0000256" key="4">
    <source>
        <dbReference type="ARBA" id="ARBA00023157"/>
    </source>
</evidence>
<dbReference type="InterPro" id="IPR000436">
    <property type="entry name" value="Sushi_SCR_CCP_dom"/>
</dbReference>
<evidence type="ECO:0000313" key="12">
    <source>
        <dbReference type="Ensembl" id="ENSSSCP00035044359.1"/>
    </source>
</evidence>
<feature type="domain" description="CUB" evidence="10">
    <location>
        <begin position="591"/>
        <end position="702"/>
    </location>
</feature>
<feature type="domain" description="Sushi" evidence="11">
    <location>
        <begin position="706"/>
        <end position="765"/>
    </location>
</feature>
<name>A0A8D1D5A4_PIG</name>
<evidence type="ECO:0000313" key="13">
    <source>
        <dbReference type="Proteomes" id="UP000694720"/>
    </source>
</evidence>
<keyword evidence="1 6" id="KW-0768">Sushi</keyword>
<protein>
    <submittedName>
        <fullName evidence="12">Seizure related 6 homolog</fullName>
    </submittedName>
</protein>
<dbReference type="SUPFAM" id="SSF57535">
    <property type="entry name" value="Complement control module/SCR domain"/>
    <property type="match status" value="4"/>
</dbReference>
<feature type="disulfide bond" evidence="6">
    <location>
        <begin position="736"/>
        <end position="763"/>
    </location>
</feature>
<evidence type="ECO:0000256" key="5">
    <source>
        <dbReference type="PROSITE-ProRule" id="PRU00059"/>
    </source>
</evidence>
<dbReference type="AlphaFoldDB" id="A0A8D1D5A4"/>
<dbReference type="SUPFAM" id="SSF49854">
    <property type="entry name" value="Spermadhesin, CUB domain"/>
    <property type="match status" value="3"/>
</dbReference>
<evidence type="ECO:0000256" key="3">
    <source>
        <dbReference type="ARBA" id="ARBA00022737"/>
    </source>
</evidence>
<proteinExistence type="predicted"/>
<dbReference type="CDD" id="cd00041">
    <property type="entry name" value="CUB"/>
    <property type="match status" value="3"/>
</dbReference>
<dbReference type="PROSITE" id="PS01180">
    <property type="entry name" value="CUB"/>
    <property type="match status" value="2"/>
</dbReference>
<dbReference type="SMART" id="SM00032">
    <property type="entry name" value="CCP"/>
    <property type="match status" value="4"/>
</dbReference>
<evidence type="ECO:0000256" key="1">
    <source>
        <dbReference type="ARBA" id="ARBA00022659"/>
    </source>
</evidence>
<dbReference type="FunFam" id="2.10.70.10:FF:000010">
    <property type="entry name" value="Seizure related 6 homolog like"/>
    <property type="match status" value="1"/>
</dbReference>
<dbReference type="Gene3D" id="2.10.70.10">
    <property type="entry name" value="Complement Module, domain 1"/>
    <property type="match status" value="4"/>
</dbReference>
<dbReference type="FunFam" id="2.60.120.290:FF:000025">
    <property type="entry name" value="Seizure related 6 homolog"/>
    <property type="match status" value="1"/>
</dbReference>
<keyword evidence="4 6" id="KW-1015">Disulfide bond</keyword>
<feature type="domain" description="Sushi" evidence="11">
    <location>
        <begin position="528"/>
        <end position="589"/>
    </location>
</feature>
<dbReference type="Proteomes" id="UP000694720">
    <property type="component" value="Unplaced"/>
</dbReference>
<dbReference type="CDD" id="cd00033">
    <property type="entry name" value="CCP"/>
    <property type="match status" value="4"/>
</dbReference>
<dbReference type="InterPro" id="IPR000859">
    <property type="entry name" value="CUB_dom"/>
</dbReference>
<gene>
    <name evidence="12" type="primary">SEZ6</name>
</gene>
<evidence type="ECO:0000256" key="6">
    <source>
        <dbReference type="PROSITE-ProRule" id="PRU00302"/>
    </source>
</evidence>
<evidence type="ECO:0000259" key="11">
    <source>
        <dbReference type="PROSITE" id="PS50923"/>
    </source>
</evidence>
<dbReference type="PROSITE" id="PS50923">
    <property type="entry name" value="SUSHI"/>
    <property type="match status" value="4"/>
</dbReference>
<dbReference type="PANTHER" id="PTHR45656:SF1">
    <property type="entry name" value="SEIZURE PROTEIN 6 HOMOLOG"/>
    <property type="match status" value="1"/>
</dbReference>
<feature type="compositionally biased region" description="Pro residues" evidence="7">
    <location>
        <begin position="154"/>
        <end position="169"/>
    </location>
</feature>
<dbReference type="InterPro" id="IPR051277">
    <property type="entry name" value="SEZ6_CSMD_C4BPB_Regulators"/>
</dbReference>
<feature type="disulfide bond" evidence="5">
    <location>
        <begin position="414"/>
        <end position="441"/>
    </location>
</feature>
<sequence>MCPVALLLLPSLLALLAHGLSSEAPTVGKEKAPGLEEMDEELTVAPTPEQPERGVHFVTTAPTLKLLNHHPLLEEFLQEGLEKGEAALRPAVPFQPDPPTSYTSSPLPRLANQDNRPVFTSPTPAMAAIPTQPQSREGPWSLESEPPELRIAAPLPPGPSRAVPTPGPGEKPSTTPPSRAWTPTQEGPGDIGRPWAPEVMAQTTGLGIEGTIATSTASGDDEETTTTTITTTITTVQPPGPCSWNFSGPEGSLDSPSAPSLLSDVGLDCFYYISVYPGYGVEIKVQNISLHEGETVTVEGLGGPDPLPLANQSFLLKGQVIRSPTHQAALRFQSLPPPAGPGTFHFHYQAYLLSCHFPRHPAYGAVTVTSLHPGGSACFHCATGYQLKGARLLTCLNATRPFWDSQEPVCIAACGGVIRNATTGRIVSPGFPGNYSNNLTCHWLLEAPESQRLHLHFEKVSLAEDDDRLIIRNGDNVEAPPVYDSYEVEYLPIEGLLSSGRHFFVELSTDSSGAAAGMALRYEAFQQGHCYEPFVKYGNFSSSAPSYPVGTTVEFSCDPGYTLEQGSIIIECVDPHDPQWNETEPACRAVCSGEITDSAGVVLSPNWPEPYGRGQDCIWGVHVEEDKRIMLDVRVLRIGPGDVLTFYDGDDLTARVLGQYSGPRDHFKLFTSMADVTIQFQSDPGASVLGYQQGFVIHFFEVPRNDTCPELPEIPNGWKSPSQPELVHGTVVTYQCYPGYQVVGSSVLMCQWDLTWSEDLPSCQRVEQLKPCHGLSAPENGARSPEKQLHPAGATVHFSCAPGYVLKGQASIKCVPGHPSHWSDPPPICRAASLDGFYSGRSLDVAKAPAASSTLDAAHIAAAIFLPLVAMALLAGGVYLYFSRLQGKSPLQLPRTRPRPYDRITVESAFDNPTYETGSLSFAGDERI</sequence>
<feature type="domain" description="Sushi" evidence="11">
    <location>
        <begin position="770"/>
        <end position="831"/>
    </location>
</feature>
<dbReference type="Pfam" id="PF00431">
    <property type="entry name" value="CUB"/>
    <property type="match status" value="2"/>
</dbReference>
<accession>A0A8D1D5A4</accession>
<dbReference type="InterPro" id="IPR035976">
    <property type="entry name" value="Sushi/SCR/CCP_sf"/>
</dbReference>
<keyword evidence="8" id="KW-0472">Membrane</keyword>
<feature type="compositionally biased region" description="Polar residues" evidence="7">
    <location>
        <begin position="172"/>
        <end position="185"/>
    </location>
</feature>
<dbReference type="InterPro" id="IPR035914">
    <property type="entry name" value="Sperma_CUB_dom_sf"/>
</dbReference>
<dbReference type="PANTHER" id="PTHR45656">
    <property type="entry name" value="PROTEIN CBR-CLEC-78"/>
    <property type="match status" value="1"/>
</dbReference>
<evidence type="ECO:0000256" key="7">
    <source>
        <dbReference type="SAM" id="MobiDB-lite"/>
    </source>
</evidence>
<reference evidence="12" key="1">
    <citation type="submission" date="2025-08" db="UniProtKB">
        <authorList>
            <consortium name="Ensembl"/>
        </authorList>
    </citation>
    <scope>IDENTIFICATION</scope>
</reference>
<feature type="transmembrane region" description="Helical" evidence="8">
    <location>
        <begin position="860"/>
        <end position="882"/>
    </location>
</feature>
<evidence type="ECO:0000256" key="2">
    <source>
        <dbReference type="ARBA" id="ARBA00022729"/>
    </source>
</evidence>
<dbReference type="FunFam" id="2.60.120.290:FF:000015">
    <property type="entry name" value="Seizure protein 6 homolog isoform 2"/>
    <property type="match status" value="1"/>
</dbReference>
<feature type="chain" id="PRO_5034226551" evidence="9">
    <location>
        <begin position="20"/>
        <end position="928"/>
    </location>
</feature>
<dbReference type="Ensembl" id="ENSSSCT00035103643.1">
    <property type="protein sequence ID" value="ENSSSCP00035044359.1"/>
    <property type="gene ID" value="ENSSSCG00035076118.1"/>
</dbReference>
<dbReference type="Pfam" id="PF00084">
    <property type="entry name" value="Sushi"/>
    <property type="match status" value="3"/>
</dbReference>
<feature type="domain" description="CUB" evidence="10">
    <location>
        <begin position="414"/>
        <end position="525"/>
    </location>
</feature>
<dbReference type="SMART" id="SM00042">
    <property type="entry name" value="CUB"/>
    <property type="match status" value="3"/>
</dbReference>
<feature type="signal peptide" evidence="9">
    <location>
        <begin position="1"/>
        <end position="19"/>
    </location>
</feature>
<feature type="region of interest" description="Disordered" evidence="7">
    <location>
        <begin position="90"/>
        <end position="196"/>
    </location>
</feature>
<keyword evidence="3" id="KW-0677">Repeat</keyword>
<evidence type="ECO:0000259" key="10">
    <source>
        <dbReference type="PROSITE" id="PS01180"/>
    </source>
</evidence>
<organism evidence="12 13">
    <name type="scientific">Sus scrofa</name>
    <name type="common">Pig</name>
    <dbReference type="NCBI Taxonomy" id="9823"/>
    <lineage>
        <taxon>Eukaryota</taxon>
        <taxon>Metazoa</taxon>
        <taxon>Chordata</taxon>
        <taxon>Craniata</taxon>
        <taxon>Vertebrata</taxon>
        <taxon>Euteleostomi</taxon>
        <taxon>Mammalia</taxon>
        <taxon>Eutheria</taxon>
        <taxon>Laurasiatheria</taxon>
        <taxon>Artiodactyla</taxon>
        <taxon>Suina</taxon>
        <taxon>Suidae</taxon>
        <taxon>Sus</taxon>
    </lineage>
</organism>